<evidence type="ECO:0000256" key="7">
    <source>
        <dbReference type="PROSITE-ProRule" id="PRU01015"/>
    </source>
</evidence>
<dbReference type="InterPro" id="IPR014644">
    <property type="entry name" value="MeTrfase_PRMT7"/>
</dbReference>
<organism evidence="9">
    <name type="scientific">Menopon gallinae</name>
    <name type="common">poultry shaft louse</name>
    <dbReference type="NCBI Taxonomy" id="328185"/>
    <lineage>
        <taxon>Eukaryota</taxon>
        <taxon>Metazoa</taxon>
        <taxon>Ecdysozoa</taxon>
        <taxon>Arthropoda</taxon>
        <taxon>Hexapoda</taxon>
        <taxon>Insecta</taxon>
        <taxon>Pterygota</taxon>
        <taxon>Neoptera</taxon>
        <taxon>Paraneoptera</taxon>
        <taxon>Psocodea</taxon>
        <taxon>Troctomorpha</taxon>
        <taxon>Phthiraptera</taxon>
        <taxon>Amblycera</taxon>
        <taxon>Menoponidae</taxon>
        <taxon>Menopon</taxon>
    </lineage>
</organism>
<keyword evidence="1 7" id="KW-0489">Methyltransferase</keyword>
<evidence type="ECO:0000256" key="4">
    <source>
        <dbReference type="ARBA" id="ARBA00022737"/>
    </source>
</evidence>
<comment type="function">
    <text evidence="5">Essential arginine methyltransferase that can both catalyze the formation of omega-N monomethylarginine (MMA) and symmetrical dimethylarginine (sDMA). Specifically mediates the symmetrical dimethylation of arginine residues in the small nuclear ribonucleoproteins SmD1 and SmD3.</text>
</comment>
<evidence type="ECO:0000313" key="9">
    <source>
        <dbReference type="EMBL" id="KAL0269286.1"/>
    </source>
</evidence>
<accession>A0AAW2HI39</accession>
<proteinExistence type="inferred from homology"/>
<dbReference type="Gene3D" id="3.40.50.150">
    <property type="entry name" value="Vaccinia Virus protein VP39"/>
    <property type="match status" value="2"/>
</dbReference>
<dbReference type="Pfam" id="PF22528">
    <property type="entry name" value="PRMT_C"/>
    <property type="match status" value="1"/>
</dbReference>
<dbReference type="InterPro" id="IPR029063">
    <property type="entry name" value="SAM-dependent_MTases_sf"/>
</dbReference>
<dbReference type="InterPro" id="IPR025799">
    <property type="entry name" value="Arg_MeTrfase"/>
</dbReference>
<evidence type="ECO:0000256" key="5">
    <source>
        <dbReference type="ARBA" id="ARBA00025081"/>
    </source>
</evidence>
<dbReference type="FunFam" id="2.70.160.11:FF:000014">
    <property type="entry name" value="Protein arginine N-methyltransferase 7"/>
    <property type="match status" value="1"/>
</dbReference>
<evidence type="ECO:0000259" key="8">
    <source>
        <dbReference type="Pfam" id="PF22528"/>
    </source>
</evidence>
<reference evidence="9" key="1">
    <citation type="journal article" date="2024" name="Gigascience">
        <title>Chromosome-level genome of the poultry shaft louse Menopon gallinae provides insight into the host-switching and adaptive evolution of parasitic lice.</title>
        <authorList>
            <person name="Xu Y."/>
            <person name="Ma L."/>
            <person name="Liu S."/>
            <person name="Liang Y."/>
            <person name="Liu Q."/>
            <person name="He Z."/>
            <person name="Tian L."/>
            <person name="Duan Y."/>
            <person name="Cai W."/>
            <person name="Li H."/>
            <person name="Song F."/>
        </authorList>
    </citation>
    <scope>NUCLEOTIDE SEQUENCE</scope>
    <source>
        <strain evidence="9">Cailab_2023a</strain>
    </source>
</reference>
<comment type="similarity">
    <text evidence="6">Belongs to the class I-like SAM-binding methyltransferase superfamily. Protein arginine N-methyltransferase family. PRMT7 subfamily.</text>
</comment>
<dbReference type="GO" id="GO:0016274">
    <property type="term" value="F:protein-arginine N-methyltransferase activity"/>
    <property type="evidence" value="ECO:0007669"/>
    <property type="project" value="InterPro"/>
</dbReference>
<keyword evidence="4" id="KW-0677">Repeat</keyword>
<gene>
    <name evidence="9" type="ORF">PYX00_007077</name>
</gene>
<protein>
    <recommendedName>
        <fullName evidence="6">Protein arginine N-methyltransferase</fullName>
        <ecNumber evidence="6">2.1.1.-</ecNumber>
    </recommendedName>
</protein>
<dbReference type="AlphaFoldDB" id="A0AAW2HI39"/>
<name>A0AAW2HI39_9NEOP</name>
<dbReference type="PROSITE" id="PS51678">
    <property type="entry name" value="SAM_MT_PRMT"/>
    <property type="match status" value="1"/>
</dbReference>
<evidence type="ECO:0000256" key="1">
    <source>
        <dbReference type="ARBA" id="ARBA00022603"/>
    </source>
</evidence>
<evidence type="ECO:0000256" key="3">
    <source>
        <dbReference type="ARBA" id="ARBA00022691"/>
    </source>
</evidence>
<dbReference type="CDD" id="cd02440">
    <property type="entry name" value="AdoMet_MTases"/>
    <property type="match status" value="1"/>
</dbReference>
<dbReference type="EC" id="2.1.1.-" evidence="6"/>
<sequence>MHRLRGNFIKLCGNLFVGLNILSREMSNSLSFVQHFNHVCSKMEWKVVSDDYDYNQEIATSCYGDMLHDTERNQKFGFALEKAIKKMHSQGRKAHVLDIGTGTGLLSMLAVKYGADSVVACEAFTPVADCAINIIHQNNFSDQIKVVKKHSTALTVGSDGDLEHKVNILVSEVFDTELIGEGAIKTFNHAHEHLLEDDCIVIPSLGTVYAQVVESHLATSWNQLKDWTSKSETLIKIPDKIKKCPGAAAVHDIQLSQLDHKLFKPLTKCLPVFRFDWSSKNPIPTLRHSDVQFKAVDSGKTQVIFMWWDLVMDPEGEIILSCAPVWEHPCSKDKYLKEGFAKGNPAKDIPWRDHWMQAVYFLNKESHVTQGEYITLNCYHDEFSFWFKVNDGIAPTLEKHTVKSLRPVCNCCVHFSMSRTRIGAINCERRRRFYLENYVKSDCNYVVFGDMSLLGLLIAKLGGNKVDILESSPPISNVIKTIAEYNGLDNVTVCSNMSQIVKNVMSYGSSNVSIISEPFFRNSVLPWDNITLWYMKEDLIKFLKPKLSNISVSPGRARMIACAVQFDDLWKIARRLNFCEGFSMKLFDDLIEGAKAKAESYMEPQPLWEYPGIALTTPFTLFDFNFSEDIPTKIVQRDGKIEFPSNCRCDGVAVWMEYCMNDSWLSTGPVDTVSVNEYISWDMFERQGVHLFRNSRKVNQNDILNYEVKFFPESGEFNFKFSINPS</sequence>
<feature type="domain" description="Protein arginine N-methyltransferase" evidence="8">
    <location>
        <begin position="207"/>
        <end position="378"/>
    </location>
</feature>
<dbReference type="GO" id="GO:0032259">
    <property type="term" value="P:methylation"/>
    <property type="evidence" value="ECO:0007669"/>
    <property type="project" value="UniProtKB-KW"/>
</dbReference>
<dbReference type="PIRSF" id="PIRSF036946">
    <property type="entry name" value="Arg_N-mtase"/>
    <property type="match status" value="1"/>
</dbReference>
<dbReference type="FunFam" id="3.40.50.150:FF:000071">
    <property type="entry name" value="Protein arginine N-methyltransferase 7"/>
    <property type="match status" value="1"/>
</dbReference>
<evidence type="ECO:0000256" key="2">
    <source>
        <dbReference type="ARBA" id="ARBA00022679"/>
    </source>
</evidence>
<evidence type="ECO:0000256" key="6">
    <source>
        <dbReference type="PIRNR" id="PIRNR036946"/>
    </source>
</evidence>
<comment type="caution">
    <text evidence="9">The sequence shown here is derived from an EMBL/GenBank/DDBJ whole genome shotgun (WGS) entry which is preliminary data.</text>
</comment>
<dbReference type="GO" id="GO:0042054">
    <property type="term" value="F:histone methyltransferase activity"/>
    <property type="evidence" value="ECO:0007669"/>
    <property type="project" value="TreeGrafter"/>
</dbReference>
<dbReference type="InterPro" id="IPR055135">
    <property type="entry name" value="PRMT_dom"/>
</dbReference>
<dbReference type="PANTHER" id="PTHR11006">
    <property type="entry name" value="PROTEIN ARGININE N-METHYLTRANSFERASE"/>
    <property type="match status" value="1"/>
</dbReference>
<keyword evidence="2 7" id="KW-0808">Transferase</keyword>
<dbReference type="EMBL" id="JARGDH010000004">
    <property type="protein sequence ID" value="KAL0269286.1"/>
    <property type="molecule type" value="Genomic_DNA"/>
</dbReference>
<dbReference type="SUPFAM" id="SSF53335">
    <property type="entry name" value="S-adenosyl-L-methionine-dependent methyltransferases"/>
    <property type="match status" value="2"/>
</dbReference>
<dbReference type="Gene3D" id="2.70.160.11">
    <property type="entry name" value="Hnrnp arginine n-methyltransferase1"/>
    <property type="match status" value="2"/>
</dbReference>
<keyword evidence="3 7" id="KW-0949">S-adenosyl-L-methionine</keyword>
<dbReference type="Pfam" id="PF06325">
    <property type="entry name" value="PrmA"/>
    <property type="match status" value="1"/>
</dbReference>
<dbReference type="PANTHER" id="PTHR11006:SF4">
    <property type="entry name" value="PROTEIN ARGININE N-METHYLTRANSFERASE 7"/>
    <property type="match status" value="1"/>
</dbReference>
<comment type="function">
    <text evidence="6">Arginine methyltransferase that can both catalyze the formation of omega-N monomethylarginine (MMA) and symmetrical dimethylarginine (sDMA).</text>
</comment>